<reference evidence="2 3" key="1">
    <citation type="submission" date="2017-07" db="EMBL/GenBank/DDBJ databases">
        <title>Leptospira spp. isolated from tropical soils.</title>
        <authorList>
            <person name="Thibeaux R."/>
            <person name="Iraola G."/>
            <person name="Ferres I."/>
            <person name="Bierque E."/>
            <person name="Girault D."/>
            <person name="Soupe-Gilbert M.-E."/>
            <person name="Picardeau M."/>
            <person name="Goarant C."/>
        </authorList>
    </citation>
    <scope>NUCLEOTIDE SEQUENCE [LARGE SCALE GENOMIC DNA]</scope>
    <source>
        <strain evidence="2 3">ES4-C-A1</strain>
    </source>
</reference>
<dbReference type="AlphaFoldDB" id="A0A2M9ZX42"/>
<sequence length="172" mass="20209">MAQSLELQSNSRACLRFAQLANVENPWLLDAIFKKYSEKEKMKLRLIIISSILSIIIWGLILAFFVLNSGNLIIEEGTIEKLPKSYVASTYIHIGLLIFLAIFSIKRKYNYRQAIVFFAFVIMPNFISFVVLSFCNSFFFNMQKYSLNFVFNWNYTDIVFYLFLYFKALSFN</sequence>
<gene>
    <name evidence="2" type="ORF">CH365_14500</name>
</gene>
<evidence type="ECO:0000313" key="3">
    <source>
        <dbReference type="Proteomes" id="UP000231843"/>
    </source>
</evidence>
<dbReference type="EMBL" id="NPEA01000007">
    <property type="protein sequence ID" value="PJZ76579.1"/>
    <property type="molecule type" value="Genomic_DNA"/>
</dbReference>
<feature type="transmembrane region" description="Helical" evidence="1">
    <location>
        <begin position="44"/>
        <end position="66"/>
    </location>
</feature>
<accession>A0A2M9ZX42</accession>
<dbReference type="Proteomes" id="UP000231843">
    <property type="component" value="Unassembled WGS sequence"/>
</dbReference>
<evidence type="ECO:0000313" key="2">
    <source>
        <dbReference type="EMBL" id="PJZ76579.1"/>
    </source>
</evidence>
<evidence type="ECO:0000256" key="1">
    <source>
        <dbReference type="SAM" id="Phobius"/>
    </source>
</evidence>
<keyword evidence="1" id="KW-1133">Transmembrane helix</keyword>
<keyword evidence="3" id="KW-1185">Reference proteome</keyword>
<keyword evidence="1" id="KW-0472">Membrane</keyword>
<keyword evidence="1" id="KW-0812">Transmembrane</keyword>
<feature type="transmembrane region" description="Helical" evidence="1">
    <location>
        <begin position="115"/>
        <end position="139"/>
    </location>
</feature>
<comment type="caution">
    <text evidence="2">The sequence shown here is derived from an EMBL/GenBank/DDBJ whole genome shotgun (WGS) entry which is preliminary data.</text>
</comment>
<name>A0A2M9ZX42_9LEPT</name>
<feature type="transmembrane region" description="Helical" evidence="1">
    <location>
        <begin position="145"/>
        <end position="166"/>
    </location>
</feature>
<proteinExistence type="predicted"/>
<protein>
    <submittedName>
        <fullName evidence="2">Uncharacterized protein</fullName>
    </submittedName>
</protein>
<feature type="transmembrane region" description="Helical" evidence="1">
    <location>
        <begin position="86"/>
        <end position="103"/>
    </location>
</feature>
<organism evidence="2 3">
    <name type="scientific">Leptospira neocaledonica</name>
    <dbReference type="NCBI Taxonomy" id="2023192"/>
    <lineage>
        <taxon>Bacteria</taxon>
        <taxon>Pseudomonadati</taxon>
        <taxon>Spirochaetota</taxon>
        <taxon>Spirochaetia</taxon>
        <taxon>Leptospirales</taxon>
        <taxon>Leptospiraceae</taxon>
        <taxon>Leptospira</taxon>
    </lineage>
</organism>